<dbReference type="AlphaFoldDB" id="A0A564XZH5"/>
<keyword evidence="2" id="KW-1185">Reference proteome</keyword>
<evidence type="ECO:0000313" key="2">
    <source>
        <dbReference type="Proteomes" id="UP000321570"/>
    </source>
</evidence>
<dbReference type="Proteomes" id="UP000321570">
    <property type="component" value="Unassembled WGS sequence"/>
</dbReference>
<accession>A0A564XZH5</accession>
<name>A0A564XZH5_HYMDI</name>
<evidence type="ECO:0000313" key="1">
    <source>
        <dbReference type="EMBL" id="VUZ40445.1"/>
    </source>
</evidence>
<sequence>PRLSCSRYFGYSLANFGSKFIIEDSARRYPDCLGGLARYSKKAYWCSIRYRCHLLH</sequence>
<dbReference type="EMBL" id="CABIJS010000033">
    <property type="protein sequence ID" value="VUZ40445.1"/>
    <property type="molecule type" value="Genomic_DNA"/>
</dbReference>
<proteinExistence type="predicted"/>
<protein>
    <submittedName>
        <fullName evidence="1">Uncharacterized protein</fullName>
    </submittedName>
</protein>
<reference evidence="1 2" key="1">
    <citation type="submission" date="2019-07" db="EMBL/GenBank/DDBJ databases">
        <authorList>
            <person name="Jastrzebski P J."/>
            <person name="Paukszto L."/>
            <person name="Jastrzebski P J."/>
        </authorList>
    </citation>
    <scope>NUCLEOTIDE SEQUENCE [LARGE SCALE GENOMIC DNA]</scope>
    <source>
        <strain evidence="1 2">WMS-il1</strain>
    </source>
</reference>
<feature type="non-terminal residue" evidence="1">
    <location>
        <position position="1"/>
    </location>
</feature>
<gene>
    <name evidence="1" type="ORF">WMSIL1_LOCUS1410</name>
</gene>
<organism evidence="1 2">
    <name type="scientific">Hymenolepis diminuta</name>
    <name type="common">Rat tapeworm</name>
    <dbReference type="NCBI Taxonomy" id="6216"/>
    <lineage>
        <taxon>Eukaryota</taxon>
        <taxon>Metazoa</taxon>
        <taxon>Spiralia</taxon>
        <taxon>Lophotrochozoa</taxon>
        <taxon>Platyhelminthes</taxon>
        <taxon>Cestoda</taxon>
        <taxon>Eucestoda</taxon>
        <taxon>Cyclophyllidea</taxon>
        <taxon>Hymenolepididae</taxon>
        <taxon>Hymenolepis</taxon>
    </lineage>
</organism>